<dbReference type="GO" id="GO:0000287">
    <property type="term" value="F:magnesium ion binding"/>
    <property type="evidence" value="ECO:0007669"/>
    <property type="project" value="InterPro"/>
</dbReference>
<dbReference type="GO" id="GO:0006164">
    <property type="term" value="P:purine nucleotide biosynthetic process"/>
    <property type="evidence" value="ECO:0007669"/>
    <property type="project" value="TreeGrafter"/>
</dbReference>
<keyword evidence="1 2" id="KW-0545">Nucleotide biosynthesis</keyword>
<dbReference type="Gene3D" id="3.40.50.2020">
    <property type="match status" value="2"/>
</dbReference>
<evidence type="ECO:0000259" key="4">
    <source>
        <dbReference type="Pfam" id="PF13793"/>
    </source>
</evidence>
<dbReference type="OrthoDB" id="324294at2"/>
<protein>
    <submittedName>
        <fullName evidence="5">Ribose-phosphate pyrophosphokinase</fullName>
        <ecNumber evidence="5">2.7.6.1</ecNumber>
    </submittedName>
</protein>
<dbReference type="SUPFAM" id="SSF53271">
    <property type="entry name" value="PRTase-like"/>
    <property type="match status" value="2"/>
</dbReference>
<dbReference type="Pfam" id="PF13793">
    <property type="entry name" value="Pribosyltran_N"/>
    <property type="match status" value="1"/>
</dbReference>
<comment type="similarity">
    <text evidence="2">Belongs to the ribose-phosphate pyrophosphokinase family.</text>
</comment>
<dbReference type="PANTHER" id="PTHR10210">
    <property type="entry name" value="RIBOSE-PHOSPHATE DIPHOSPHOKINASE FAMILY MEMBER"/>
    <property type="match status" value="1"/>
</dbReference>
<evidence type="ECO:0000313" key="6">
    <source>
        <dbReference type="Proteomes" id="UP000231632"/>
    </source>
</evidence>
<keyword evidence="5" id="KW-0808">Transferase</keyword>
<sequence>MNNHNIVLGFSESLQQAQSLAAELGFPCDEIRLHRFPDAEHRLQVPGSLPENVILFLSLDYPNEKLIELLLAAGAVRENGATRLLLVAPYLCYMRQDIAFHEGEAVSQQIIGKLLADTVDAVITVDPHLHRITRLQQAVPLDHALALTAAEPMAAFLAKQFEKPLLIGPDDESRQWVESIASGRGFDFTVATKERFGDRNVRIHLPEDKPVVGRDVVIVDDIASTGRTIIAAAQSILAGKPKSLSVLVTHALFAGDAETRIRELAVDHIWSTDSIKHPTNAIPLTSLLADGVRSVFS</sequence>
<evidence type="ECO:0000256" key="1">
    <source>
        <dbReference type="ARBA" id="ARBA00022727"/>
    </source>
</evidence>
<dbReference type="Proteomes" id="UP000231632">
    <property type="component" value="Unassembled WGS sequence"/>
</dbReference>
<feature type="domain" description="Phosphoribosyltransferase" evidence="3">
    <location>
        <begin position="152"/>
        <end position="253"/>
    </location>
</feature>
<proteinExistence type="inferred from homology"/>
<organism evidence="5 6">
    <name type="scientific">Mariprofundus micogutta</name>
    <dbReference type="NCBI Taxonomy" id="1921010"/>
    <lineage>
        <taxon>Bacteria</taxon>
        <taxon>Pseudomonadati</taxon>
        <taxon>Pseudomonadota</taxon>
        <taxon>Candidatius Mariprofundia</taxon>
        <taxon>Mariprofundales</taxon>
        <taxon>Mariprofundaceae</taxon>
        <taxon>Mariprofundus</taxon>
    </lineage>
</organism>
<evidence type="ECO:0000256" key="2">
    <source>
        <dbReference type="RuleBase" id="RU004324"/>
    </source>
</evidence>
<dbReference type="EMBL" id="BDFD01000001">
    <property type="protein sequence ID" value="GAV19101.1"/>
    <property type="molecule type" value="Genomic_DNA"/>
</dbReference>
<dbReference type="GO" id="GO:0004749">
    <property type="term" value="F:ribose phosphate diphosphokinase activity"/>
    <property type="evidence" value="ECO:0007669"/>
    <property type="project" value="UniProtKB-EC"/>
</dbReference>
<gene>
    <name evidence="5" type="ORF">MMIC_P0030</name>
</gene>
<evidence type="ECO:0000259" key="3">
    <source>
        <dbReference type="Pfam" id="PF00156"/>
    </source>
</evidence>
<dbReference type="NCBIfam" id="TIGR01251">
    <property type="entry name" value="ribP_PPkin"/>
    <property type="match status" value="1"/>
</dbReference>
<keyword evidence="5" id="KW-0418">Kinase</keyword>
<dbReference type="InterPro" id="IPR000836">
    <property type="entry name" value="PRTase_dom"/>
</dbReference>
<dbReference type="GO" id="GO:0002189">
    <property type="term" value="C:ribose phosphate diphosphokinase complex"/>
    <property type="evidence" value="ECO:0007669"/>
    <property type="project" value="TreeGrafter"/>
</dbReference>
<dbReference type="EC" id="2.7.6.1" evidence="5"/>
<dbReference type="GO" id="GO:0016301">
    <property type="term" value="F:kinase activity"/>
    <property type="evidence" value="ECO:0007669"/>
    <property type="project" value="UniProtKB-KW"/>
</dbReference>
<dbReference type="RefSeq" id="WP_072658306.1">
    <property type="nucleotide sequence ID" value="NZ_BDFD01000001.1"/>
</dbReference>
<reference evidence="5 6" key="1">
    <citation type="journal article" date="2017" name="Arch. Microbiol.">
        <title>Mariprofundus micogutta sp. nov., a novel iron-oxidizing zetaproteobacterium isolated from a deep-sea hydrothermal field at the Bayonnaise knoll of the Izu-Ogasawara arc, and a description of Mariprofundales ord. nov. and Zetaproteobacteria classis nov.</title>
        <authorList>
            <person name="Makita H."/>
            <person name="Tanaka E."/>
            <person name="Mitsunobu S."/>
            <person name="Miyazaki M."/>
            <person name="Nunoura T."/>
            <person name="Uematsu K."/>
            <person name="Takaki Y."/>
            <person name="Nishi S."/>
            <person name="Shimamura S."/>
            <person name="Takai K."/>
        </authorList>
    </citation>
    <scope>NUCLEOTIDE SEQUENCE [LARGE SCALE GENOMIC DNA]</scope>
    <source>
        <strain evidence="5 6">ET2</strain>
    </source>
</reference>
<dbReference type="InterPro" id="IPR005946">
    <property type="entry name" value="Rib-P_diPkinase"/>
</dbReference>
<evidence type="ECO:0000313" key="5">
    <source>
        <dbReference type="EMBL" id="GAV19101.1"/>
    </source>
</evidence>
<dbReference type="GO" id="GO:0006015">
    <property type="term" value="P:5-phosphoribose 1-diphosphate biosynthetic process"/>
    <property type="evidence" value="ECO:0007669"/>
    <property type="project" value="TreeGrafter"/>
</dbReference>
<dbReference type="STRING" id="1921010.MMIC_P0030"/>
<dbReference type="GO" id="GO:0005737">
    <property type="term" value="C:cytoplasm"/>
    <property type="evidence" value="ECO:0007669"/>
    <property type="project" value="TreeGrafter"/>
</dbReference>
<feature type="domain" description="Ribose-phosphate pyrophosphokinase N-terminal" evidence="4">
    <location>
        <begin position="10"/>
        <end position="116"/>
    </location>
</feature>
<dbReference type="InterPro" id="IPR029099">
    <property type="entry name" value="Pribosyltran_N"/>
</dbReference>
<dbReference type="AlphaFoldDB" id="A0A1L8CJN2"/>
<dbReference type="CDD" id="cd06223">
    <property type="entry name" value="PRTases_typeI"/>
    <property type="match status" value="1"/>
</dbReference>
<dbReference type="Pfam" id="PF00156">
    <property type="entry name" value="Pribosyltran"/>
    <property type="match status" value="1"/>
</dbReference>
<keyword evidence="6" id="KW-1185">Reference proteome</keyword>
<accession>A0A1L8CJN2</accession>
<dbReference type="InterPro" id="IPR029057">
    <property type="entry name" value="PRTase-like"/>
</dbReference>
<comment type="caution">
    <text evidence="5">The sequence shown here is derived from an EMBL/GenBank/DDBJ whole genome shotgun (WGS) entry which is preliminary data.</text>
</comment>
<name>A0A1L8CJN2_9PROT</name>
<dbReference type="NCBIfam" id="NF005537">
    <property type="entry name" value="PRK07199.1"/>
    <property type="match status" value="1"/>
</dbReference>
<dbReference type="SMART" id="SM01400">
    <property type="entry name" value="Pribosyltran_N"/>
    <property type="match status" value="1"/>
</dbReference>
<dbReference type="PANTHER" id="PTHR10210:SF41">
    <property type="entry name" value="RIBOSE-PHOSPHATE PYROPHOSPHOKINASE 1, CHLOROPLASTIC"/>
    <property type="match status" value="1"/>
</dbReference>